<accession>A0A919N046</accession>
<proteinExistence type="predicted"/>
<dbReference type="EMBL" id="BOMV01000131">
    <property type="protein sequence ID" value="GIF02354.1"/>
    <property type="molecule type" value="Genomic_DNA"/>
</dbReference>
<protein>
    <submittedName>
        <fullName evidence="1">Uncharacterized protein</fullName>
    </submittedName>
</protein>
<organism evidence="1 2">
    <name type="scientific">Paractinoplanes rishiriensis</name>
    <dbReference type="NCBI Taxonomy" id="1050105"/>
    <lineage>
        <taxon>Bacteria</taxon>
        <taxon>Bacillati</taxon>
        <taxon>Actinomycetota</taxon>
        <taxon>Actinomycetes</taxon>
        <taxon>Micromonosporales</taxon>
        <taxon>Micromonosporaceae</taxon>
        <taxon>Paractinoplanes</taxon>
    </lineage>
</organism>
<reference evidence="1" key="1">
    <citation type="submission" date="2021-01" db="EMBL/GenBank/DDBJ databases">
        <title>Whole genome shotgun sequence of Actinoplanes rishiriensis NBRC 108556.</title>
        <authorList>
            <person name="Komaki H."/>
            <person name="Tamura T."/>
        </authorList>
    </citation>
    <scope>NUCLEOTIDE SEQUENCE</scope>
    <source>
        <strain evidence="1">NBRC 108556</strain>
    </source>
</reference>
<dbReference type="Proteomes" id="UP000636960">
    <property type="component" value="Unassembled WGS sequence"/>
</dbReference>
<gene>
    <name evidence="1" type="ORF">Ari01nite_98180</name>
</gene>
<keyword evidence="2" id="KW-1185">Reference proteome</keyword>
<evidence type="ECO:0000313" key="1">
    <source>
        <dbReference type="EMBL" id="GIF02354.1"/>
    </source>
</evidence>
<dbReference type="AlphaFoldDB" id="A0A919N046"/>
<comment type="caution">
    <text evidence="1">The sequence shown here is derived from an EMBL/GenBank/DDBJ whole genome shotgun (WGS) entry which is preliminary data.</text>
</comment>
<sequence>MSFRTGGQAARGNRRALTRRLPGRQLWQWVSFGANGASSVQPGHSRQQAL</sequence>
<name>A0A919N046_9ACTN</name>
<evidence type="ECO:0000313" key="2">
    <source>
        <dbReference type="Proteomes" id="UP000636960"/>
    </source>
</evidence>